<dbReference type="Proteomes" id="UP000014978">
    <property type="component" value="Unassembled WGS sequence"/>
</dbReference>
<evidence type="ECO:0000313" key="1">
    <source>
        <dbReference type="EMBL" id="EPR79169.1"/>
    </source>
</evidence>
<name>S7XJG9_SPRLO</name>
<dbReference type="AlphaFoldDB" id="S7XJG9"/>
<organism evidence="1 2">
    <name type="scientific">Spraguea lophii (strain 42_110)</name>
    <name type="common">Microsporidian parasite</name>
    <dbReference type="NCBI Taxonomy" id="1358809"/>
    <lineage>
        <taxon>Eukaryota</taxon>
        <taxon>Fungi</taxon>
        <taxon>Fungi incertae sedis</taxon>
        <taxon>Microsporidia</taxon>
        <taxon>Spragueidae</taxon>
        <taxon>Spraguea</taxon>
    </lineage>
</organism>
<protein>
    <submittedName>
        <fullName evidence="1">Uncharacterized protein</fullName>
    </submittedName>
</protein>
<dbReference type="VEuPathDB" id="MicrosporidiaDB:SLOPH_864"/>
<reference evidence="2" key="1">
    <citation type="journal article" date="2013" name="PLoS Genet.">
        <title>The genome of Spraguea lophii and the basis of host-microsporidian interactions.</title>
        <authorList>
            <person name="Campbell S.E."/>
            <person name="Williams T.A."/>
            <person name="Yousuf A."/>
            <person name="Soanes D.M."/>
            <person name="Paszkiewicz K.H."/>
            <person name="Williams B.A.P."/>
        </authorList>
    </citation>
    <scope>NUCLEOTIDE SEQUENCE [LARGE SCALE GENOMIC DNA]</scope>
    <source>
        <strain evidence="2">42_110</strain>
    </source>
</reference>
<keyword evidence="2" id="KW-1185">Reference proteome</keyword>
<accession>S7XJG9</accession>
<comment type="caution">
    <text evidence="1">The sequence shown here is derived from an EMBL/GenBank/DDBJ whole genome shotgun (WGS) entry which is preliminary data.</text>
</comment>
<evidence type="ECO:0000313" key="2">
    <source>
        <dbReference type="Proteomes" id="UP000014978"/>
    </source>
</evidence>
<dbReference type="HOGENOM" id="CLU_1295146_0_0_1"/>
<sequence length="213" mass="24945">MPTSDNSPIIEGSSGFLSDNDILNTNGSIIPMEEGMLIPEEFTKNIFYTDPIVYTPEEEKIIKNINKFYNDEITVKKKKEGKKHFLKELNKFIKNIENNYMKRLSIIRTYLGELFLDSYTKRSNVFTSNTIDSIIDIRLNNYNIISNKQQLPSVYMGSNIKISKSMCTRSVENFLKKFHLDKQLKYPSVRNTKRMEQLKSLINKLMKKKDYVL</sequence>
<proteinExistence type="predicted"/>
<dbReference type="EMBL" id="ATCN01000373">
    <property type="protein sequence ID" value="EPR79169.1"/>
    <property type="molecule type" value="Genomic_DNA"/>
</dbReference>
<dbReference type="Pfam" id="PF17024">
    <property type="entry name" value="DMAP1_like"/>
    <property type="match status" value="1"/>
</dbReference>
<dbReference type="InterPro" id="IPR031504">
    <property type="entry name" value="DMAP1-like"/>
</dbReference>
<gene>
    <name evidence="1" type="ORF">SLOPH_864</name>
</gene>
<dbReference type="InParanoid" id="S7XJG9"/>